<gene>
    <name evidence="1" type="ORF">F8M41_015853</name>
</gene>
<accession>A0A8H4AQ09</accession>
<organism evidence="1 2">
    <name type="scientific">Gigaspora margarita</name>
    <dbReference type="NCBI Taxonomy" id="4874"/>
    <lineage>
        <taxon>Eukaryota</taxon>
        <taxon>Fungi</taxon>
        <taxon>Fungi incertae sedis</taxon>
        <taxon>Mucoromycota</taxon>
        <taxon>Glomeromycotina</taxon>
        <taxon>Glomeromycetes</taxon>
        <taxon>Diversisporales</taxon>
        <taxon>Gigasporaceae</taxon>
        <taxon>Gigaspora</taxon>
    </lineage>
</organism>
<proteinExistence type="predicted"/>
<evidence type="ECO:0000313" key="2">
    <source>
        <dbReference type="Proteomes" id="UP000439903"/>
    </source>
</evidence>
<name>A0A8H4AQ09_GIGMA</name>
<reference evidence="1 2" key="1">
    <citation type="journal article" date="2019" name="Environ. Microbiol.">
        <title>At the nexus of three kingdoms: the genome of the mycorrhizal fungus Gigaspora margarita provides insights into plant, endobacterial and fungal interactions.</title>
        <authorList>
            <person name="Venice F."/>
            <person name="Ghignone S."/>
            <person name="Salvioli di Fossalunga A."/>
            <person name="Amselem J."/>
            <person name="Novero M."/>
            <person name="Xianan X."/>
            <person name="Sedzielewska Toro K."/>
            <person name="Morin E."/>
            <person name="Lipzen A."/>
            <person name="Grigoriev I.V."/>
            <person name="Henrissat B."/>
            <person name="Martin F.M."/>
            <person name="Bonfante P."/>
        </authorList>
    </citation>
    <scope>NUCLEOTIDE SEQUENCE [LARGE SCALE GENOMIC DNA]</scope>
    <source>
        <strain evidence="1 2">BEG34</strain>
    </source>
</reference>
<sequence>MSSEFKNRNKLRKYKSRENEIFEQRKGRLLRDYNQKWQRKVTKSAKQCEARLARDCERKQRKAVMQKTSNSINTEQRTETVTVLILNKGQK</sequence>
<protein>
    <submittedName>
        <fullName evidence="1">Uncharacterized protein</fullName>
    </submittedName>
</protein>
<dbReference type="EMBL" id="WTPW01000337">
    <property type="protein sequence ID" value="KAF0521270.1"/>
    <property type="molecule type" value="Genomic_DNA"/>
</dbReference>
<evidence type="ECO:0000313" key="1">
    <source>
        <dbReference type="EMBL" id="KAF0521270.1"/>
    </source>
</evidence>
<dbReference type="OrthoDB" id="10549504at2759"/>
<dbReference type="Proteomes" id="UP000439903">
    <property type="component" value="Unassembled WGS sequence"/>
</dbReference>
<dbReference type="AlphaFoldDB" id="A0A8H4AQ09"/>
<comment type="caution">
    <text evidence="1">The sequence shown here is derived from an EMBL/GenBank/DDBJ whole genome shotgun (WGS) entry which is preliminary data.</text>
</comment>
<keyword evidence="2" id="KW-1185">Reference proteome</keyword>